<evidence type="ECO:0000313" key="2">
    <source>
        <dbReference type="Proteomes" id="UP000254834"/>
    </source>
</evidence>
<dbReference type="Proteomes" id="UP000254834">
    <property type="component" value="Chromosome"/>
</dbReference>
<keyword evidence="2" id="KW-1185">Reference proteome</keyword>
<dbReference type="KEGG" id="cdes:C0J27_03970"/>
<protein>
    <recommendedName>
        <fullName evidence="3">Peptidylprolyl isomerase</fullName>
    </recommendedName>
</protein>
<evidence type="ECO:0000313" key="1">
    <source>
        <dbReference type="EMBL" id="AXK60875.1"/>
    </source>
</evidence>
<organism evidence="1 2">
    <name type="scientific">Candidatus Chromulinivorax destructor</name>
    <dbReference type="NCBI Taxonomy" id="2066483"/>
    <lineage>
        <taxon>Bacteria</taxon>
        <taxon>Candidatus Babelota</taxon>
        <taxon>Candidatus Babeliae</taxon>
        <taxon>Candidatus Babeliales</taxon>
        <taxon>Candidatus Chromulinivoraceae</taxon>
        <taxon>Candidatus Chromulinivorax</taxon>
    </lineage>
</organism>
<dbReference type="RefSeq" id="WP_115585890.1">
    <property type="nucleotide sequence ID" value="NZ_CP025544.1"/>
</dbReference>
<dbReference type="EMBL" id="CP025544">
    <property type="protein sequence ID" value="AXK60875.1"/>
    <property type="molecule type" value="Genomic_DNA"/>
</dbReference>
<gene>
    <name evidence="1" type="ORF">C0J27_03970</name>
</gene>
<accession>A0A345ZC58</accession>
<name>A0A345ZC58_9BACT</name>
<sequence>MVDYKKIFILFLTLPAYMQAEFMLFDQGHTVVSGPVADVMITHCDVYEKRSLDGKHVSLKDRIDMIIIEQEIKESKMPIDETAPEKYIANIKKEHNLTDEDLEELAGQCGCTLLEVKQLLGAQYMRDFLLWHKFRAHLVPTDQAIEEYCNEHPEVEPGFCSILVAFVDYTDDTKEEIHTIIDDVVAAKIDTNDLISWSDPIKVDMDNIADDKLFIKDLQVGQIAVIDDKSVFELYKLVEKQDERLVPVQARKALVIDLLNREMYEDLLTNYEQHMRDNVAIIHLVPTESVA</sequence>
<dbReference type="SUPFAM" id="SSF109998">
    <property type="entry name" value="Triger factor/SurA peptide-binding domain-like"/>
    <property type="match status" value="1"/>
</dbReference>
<dbReference type="InterPro" id="IPR027304">
    <property type="entry name" value="Trigger_fact/SurA_dom_sf"/>
</dbReference>
<dbReference type="AlphaFoldDB" id="A0A345ZC58"/>
<reference evidence="1 2" key="1">
    <citation type="submission" date="2017-12" db="EMBL/GenBank/DDBJ databases">
        <title>Chromulinavorax destructans is a abundant pathogen of dominant heterotrophic picoflagllates.</title>
        <authorList>
            <person name="Deeg C.M."/>
            <person name="Zimmer M."/>
            <person name="Suttle C.A."/>
        </authorList>
    </citation>
    <scope>NUCLEOTIDE SEQUENCE [LARGE SCALE GENOMIC DNA]</scope>
    <source>
        <strain evidence="1 2">SeV1</strain>
    </source>
</reference>
<evidence type="ECO:0008006" key="3">
    <source>
        <dbReference type="Google" id="ProtNLM"/>
    </source>
</evidence>
<dbReference type="Gene3D" id="1.10.4030.10">
    <property type="entry name" value="Porin chaperone SurA, peptide-binding domain"/>
    <property type="match status" value="1"/>
</dbReference>
<proteinExistence type="predicted"/>